<dbReference type="InterPro" id="IPR050151">
    <property type="entry name" value="Class-I_Pyr_Nuc-Dis_Oxidored"/>
</dbReference>
<gene>
    <name evidence="6" type="ORF">GCM10010517_17870</name>
</gene>
<evidence type="ECO:0000256" key="3">
    <source>
        <dbReference type="ARBA" id="ARBA00022630"/>
    </source>
</evidence>
<dbReference type="RefSeq" id="WP_344969602.1">
    <property type="nucleotide sequence ID" value="NZ_BAAAVI010000009.1"/>
</dbReference>
<proteinExistence type="inferred from homology"/>
<comment type="cofactor">
    <cofactor evidence="1">
        <name>FAD</name>
        <dbReference type="ChEBI" id="CHEBI:57692"/>
    </cofactor>
</comment>
<dbReference type="EMBL" id="BAAAVI010000009">
    <property type="protein sequence ID" value="GAA2859333.1"/>
    <property type="molecule type" value="Genomic_DNA"/>
</dbReference>
<evidence type="ECO:0000256" key="4">
    <source>
        <dbReference type="ARBA" id="ARBA00022827"/>
    </source>
</evidence>
<dbReference type="Pfam" id="PF12831">
    <property type="entry name" value="FAD_oxidored"/>
    <property type="match status" value="1"/>
</dbReference>
<protein>
    <recommendedName>
        <fullName evidence="8">FAD/NAD(P)-binding domain-containing protein</fullName>
    </recommendedName>
</protein>
<dbReference type="Gene3D" id="3.50.50.60">
    <property type="entry name" value="FAD/NAD(P)-binding domain"/>
    <property type="match status" value="1"/>
</dbReference>
<keyword evidence="4" id="KW-0274">FAD</keyword>
<sequence>MWDFHVLVLGSGPGGRKAAIAAAKLERRAALVERRNMIGGVRINTGTIPSKTLREAVLHLTGLNRRGRYGQSYRVKDEITATGLGIRTQHVIGREIDVIRGQFAQPRGGAQRDGALRRRTRSPSWTR</sequence>
<evidence type="ECO:0000256" key="2">
    <source>
        <dbReference type="ARBA" id="ARBA00007532"/>
    </source>
</evidence>
<organism evidence="6 7">
    <name type="scientific">Streptosporangium fragile</name>
    <dbReference type="NCBI Taxonomy" id="46186"/>
    <lineage>
        <taxon>Bacteria</taxon>
        <taxon>Bacillati</taxon>
        <taxon>Actinomycetota</taxon>
        <taxon>Actinomycetes</taxon>
        <taxon>Streptosporangiales</taxon>
        <taxon>Streptosporangiaceae</taxon>
        <taxon>Streptosporangium</taxon>
    </lineage>
</organism>
<dbReference type="InterPro" id="IPR036188">
    <property type="entry name" value="FAD/NAD-bd_sf"/>
</dbReference>
<evidence type="ECO:0000313" key="7">
    <source>
        <dbReference type="Proteomes" id="UP001500831"/>
    </source>
</evidence>
<dbReference type="PANTHER" id="PTHR22912">
    <property type="entry name" value="DISULFIDE OXIDOREDUCTASE"/>
    <property type="match status" value="1"/>
</dbReference>
<keyword evidence="3" id="KW-0285">Flavoprotein</keyword>
<dbReference type="PANTHER" id="PTHR22912:SF93">
    <property type="entry name" value="SOLUBLE PYRIDINE NUCLEOTIDE TRANSHYDROGENASE"/>
    <property type="match status" value="1"/>
</dbReference>
<feature type="region of interest" description="Disordered" evidence="5">
    <location>
        <begin position="103"/>
        <end position="127"/>
    </location>
</feature>
<reference evidence="6 7" key="1">
    <citation type="journal article" date="2019" name="Int. J. Syst. Evol. Microbiol.">
        <title>The Global Catalogue of Microorganisms (GCM) 10K type strain sequencing project: providing services to taxonomists for standard genome sequencing and annotation.</title>
        <authorList>
            <consortium name="The Broad Institute Genomics Platform"/>
            <consortium name="The Broad Institute Genome Sequencing Center for Infectious Disease"/>
            <person name="Wu L."/>
            <person name="Ma J."/>
        </authorList>
    </citation>
    <scope>NUCLEOTIDE SEQUENCE [LARGE SCALE GENOMIC DNA]</scope>
    <source>
        <strain evidence="6 7">JCM 6242</strain>
    </source>
</reference>
<dbReference type="PRINTS" id="PR00411">
    <property type="entry name" value="PNDRDTASEI"/>
</dbReference>
<comment type="caution">
    <text evidence="6">The sequence shown here is derived from an EMBL/GenBank/DDBJ whole genome shotgun (WGS) entry which is preliminary data.</text>
</comment>
<comment type="similarity">
    <text evidence="2">Belongs to the class-I pyridine nucleotide-disulfide oxidoreductase family.</text>
</comment>
<evidence type="ECO:0000256" key="1">
    <source>
        <dbReference type="ARBA" id="ARBA00001974"/>
    </source>
</evidence>
<accession>A0ABN3VTW1</accession>
<dbReference type="Proteomes" id="UP001500831">
    <property type="component" value="Unassembled WGS sequence"/>
</dbReference>
<dbReference type="SUPFAM" id="SSF51905">
    <property type="entry name" value="FAD/NAD(P)-binding domain"/>
    <property type="match status" value="1"/>
</dbReference>
<keyword evidence="7" id="KW-1185">Reference proteome</keyword>
<evidence type="ECO:0000256" key="5">
    <source>
        <dbReference type="SAM" id="MobiDB-lite"/>
    </source>
</evidence>
<evidence type="ECO:0000313" key="6">
    <source>
        <dbReference type="EMBL" id="GAA2859333.1"/>
    </source>
</evidence>
<evidence type="ECO:0008006" key="8">
    <source>
        <dbReference type="Google" id="ProtNLM"/>
    </source>
</evidence>
<name>A0ABN3VTW1_9ACTN</name>